<gene>
    <name evidence="2" type="ORF">NE863_35680</name>
</gene>
<evidence type="ECO:0000313" key="3">
    <source>
        <dbReference type="Proteomes" id="UP001055460"/>
    </source>
</evidence>
<dbReference type="Proteomes" id="UP001055460">
    <property type="component" value="Plasmid pD"/>
</dbReference>
<dbReference type="PANTHER" id="PTHR43267">
    <property type="entry name" value="TRNA THREONYLCARBAMOYLADENOSINE DEHYDRATASE"/>
    <property type="match status" value="1"/>
</dbReference>
<dbReference type="AlphaFoldDB" id="A0A9Q8YGS1"/>
<evidence type="ECO:0000259" key="1">
    <source>
        <dbReference type="Pfam" id="PF00899"/>
    </source>
</evidence>
<dbReference type="PANTHER" id="PTHR43267:SF1">
    <property type="entry name" value="TRNA THREONYLCARBAMOYLADENOSINE DEHYDRATASE"/>
    <property type="match status" value="1"/>
</dbReference>
<name>A0A9Q8YGS1_ENSAD</name>
<keyword evidence="2" id="KW-0808">Transferase</keyword>
<dbReference type="GO" id="GO:0016779">
    <property type="term" value="F:nucleotidyltransferase activity"/>
    <property type="evidence" value="ECO:0007669"/>
    <property type="project" value="UniProtKB-KW"/>
</dbReference>
<accession>A0A9Q8YGS1</accession>
<dbReference type="InterPro" id="IPR045886">
    <property type="entry name" value="ThiF/MoeB/HesA"/>
</dbReference>
<dbReference type="InterPro" id="IPR029752">
    <property type="entry name" value="D-isomer_DH_CS1"/>
</dbReference>
<dbReference type="InterPro" id="IPR000594">
    <property type="entry name" value="ThiF_NAD_FAD-bd"/>
</dbReference>
<evidence type="ECO:0000313" key="2">
    <source>
        <dbReference type="EMBL" id="USJ28603.1"/>
    </source>
</evidence>
<dbReference type="GO" id="GO:0061504">
    <property type="term" value="P:cyclic threonylcarbamoyladenosine biosynthetic process"/>
    <property type="evidence" value="ECO:0007669"/>
    <property type="project" value="TreeGrafter"/>
</dbReference>
<proteinExistence type="predicted"/>
<dbReference type="Gene3D" id="3.40.50.720">
    <property type="entry name" value="NAD(P)-binding Rossmann-like Domain"/>
    <property type="match status" value="1"/>
</dbReference>
<feature type="domain" description="THIF-type NAD/FAD binding fold" evidence="1">
    <location>
        <begin position="289"/>
        <end position="421"/>
    </location>
</feature>
<geneLocation type="plasmid" evidence="2 3">
    <name>pD</name>
</geneLocation>
<dbReference type="PROSITE" id="PS00065">
    <property type="entry name" value="D_2_HYDROXYACID_DH_1"/>
    <property type="match status" value="1"/>
</dbReference>
<dbReference type="InterPro" id="IPR016135">
    <property type="entry name" value="UBQ-conjugating_enzyme/RWD"/>
</dbReference>
<dbReference type="GO" id="GO:0016616">
    <property type="term" value="F:oxidoreductase activity, acting on the CH-OH group of donors, NAD or NADP as acceptor"/>
    <property type="evidence" value="ECO:0007669"/>
    <property type="project" value="UniProtKB-ARBA"/>
</dbReference>
<sequence length="562" mass="61555">MSIWWLINTVRVAREKEAVECLAAENDWFALDRWEIHDFKFAAVGSIVAHGAAYPVRLVYPDNFPLVPAWVEPQDPEAKWSIHQYGKGGALCLELRPDNWTSRASGADVLRSAFGLLNLENPLGDGEKGMVTSAHNVGEIQKYNWGESPVFIGHECLERLLKGDVQDVHALRWAASDKVWPIYLSDSIDREGVQRPPSADLDTWRFQVPVVLVRGKAPDGLPLARSAFVSTVWESSPVDGEVDFVTVFIEDDGIEVFHLVSENAYHRKVYTLPPENGLRSGRAPSAQGKKVAIVGAGSVGSKVAEMLLRSGIDTLRIFDGDVFLPGNLERHVLDWRDVGYHKVHGLKRRLLHIVPGASILTVDENLNWQKSASTNAAHFDLITACDVIVDASGDPATSMLLGALAFENQKPFVSVEVFEGGIGALVAPSVPKRNAAYTLGREALLNWTDEKGRVVPLSAGVRVYEAISDNGEVIVADDAAISMAASHAARVVLDILDDKIDDFRWLLIGFRKGWAFDMHGHVIALDVGGPSDWNNISEDAEALKFVIEIAGELTDAIKALAK</sequence>
<reference evidence="2" key="1">
    <citation type="submission" date="2022-06" db="EMBL/GenBank/DDBJ databases">
        <title>Physiological and biochemical characterization and genomic elucidation of a strain of the genus Ensifer adhaerens M8 that combines arsenic oxidation and chromium reduction.</title>
        <authorList>
            <person name="Li X."/>
            <person name="Yu c."/>
        </authorList>
    </citation>
    <scope>NUCLEOTIDE SEQUENCE</scope>
    <source>
        <strain evidence="2">M8</strain>
        <plasmid evidence="2">pD</plasmid>
    </source>
</reference>
<protein>
    <submittedName>
        <fullName evidence="2">ThiF family adenylyltransferase</fullName>
    </submittedName>
</protein>
<organism evidence="2 3">
    <name type="scientific">Ensifer adhaerens</name>
    <name type="common">Sinorhizobium morelense</name>
    <dbReference type="NCBI Taxonomy" id="106592"/>
    <lineage>
        <taxon>Bacteria</taxon>
        <taxon>Pseudomonadati</taxon>
        <taxon>Pseudomonadota</taxon>
        <taxon>Alphaproteobacteria</taxon>
        <taxon>Hyphomicrobiales</taxon>
        <taxon>Rhizobiaceae</taxon>
        <taxon>Sinorhizobium/Ensifer group</taxon>
        <taxon>Ensifer</taxon>
    </lineage>
</organism>
<dbReference type="SUPFAM" id="SSF54495">
    <property type="entry name" value="UBC-like"/>
    <property type="match status" value="1"/>
</dbReference>
<keyword evidence="2" id="KW-0614">Plasmid</keyword>
<dbReference type="EMBL" id="CP098811">
    <property type="protein sequence ID" value="USJ28603.1"/>
    <property type="molecule type" value="Genomic_DNA"/>
</dbReference>
<dbReference type="RefSeq" id="WP_252161662.1">
    <property type="nucleotide sequence ID" value="NZ_CP098811.1"/>
</dbReference>
<dbReference type="SUPFAM" id="SSF69572">
    <property type="entry name" value="Activating enzymes of the ubiquitin-like proteins"/>
    <property type="match status" value="1"/>
</dbReference>
<dbReference type="InterPro" id="IPR035985">
    <property type="entry name" value="Ubiquitin-activating_enz"/>
</dbReference>
<keyword evidence="2" id="KW-0548">Nucleotidyltransferase</keyword>
<dbReference type="GO" id="GO:0008641">
    <property type="term" value="F:ubiquitin-like modifier activating enzyme activity"/>
    <property type="evidence" value="ECO:0007669"/>
    <property type="project" value="InterPro"/>
</dbReference>
<dbReference type="Pfam" id="PF00899">
    <property type="entry name" value="ThiF"/>
    <property type="match status" value="1"/>
</dbReference>
<dbReference type="GO" id="GO:0061503">
    <property type="term" value="F:tRNA threonylcarbamoyladenosine dehydratase"/>
    <property type="evidence" value="ECO:0007669"/>
    <property type="project" value="TreeGrafter"/>
</dbReference>